<proteinExistence type="predicted"/>
<name>A0A7X0PKG8_9BURK</name>
<dbReference type="InterPro" id="IPR036005">
    <property type="entry name" value="Creatinase/aminopeptidase-like"/>
</dbReference>
<protein>
    <submittedName>
        <fullName evidence="3">Xaa-Pro aminopeptidase</fullName>
    </submittedName>
</protein>
<keyword evidence="4" id="KW-1185">Reference proteome</keyword>
<dbReference type="Gene3D" id="3.90.230.10">
    <property type="entry name" value="Creatinase/methionine aminopeptidase superfamily"/>
    <property type="match status" value="1"/>
</dbReference>
<evidence type="ECO:0000259" key="2">
    <source>
        <dbReference type="Pfam" id="PF00557"/>
    </source>
</evidence>
<keyword evidence="3" id="KW-0378">Hydrolase</keyword>
<dbReference type="EMBL" id="JACHLK010000017">
    <property type="protein sequence ID" value="MBB6563239.1"/>
    <property type="molecule type" value="Genomic_DNA"/>
</dbReference>
<dbReference type="CDD" id="cd01066">
    <property type="entry name" value="APP_MetAP"/>
    <property type="match status" value="1"/>
</dbReference>
<reference evidence="3 4" key="1">
    <citation type="submission" date="2020-08" db="EMBL/GenBank/DDBJ databases">
        <title>Functional genomics of gut bacteria from endangered species of beetles.</title>
        <authorList>
            <person name="Carlos-Shanley C."/>
        </authorList>
    </citation>
    <scope>NUCLEOTIDE SEQUENCE [LARGE SCALE GENOMIC DNA]</scope>
    <source>
        <strain evidence="3 4">S00198</strain>
    </source>
</reference>
<evidence type="ECO:0000313" key="4">
    <source>
        <dbReference type="Proteomes" id="UP000575083"/>
    </source>
</evidence>
<gene>
    <name evidence="3" type="ORF">HNP48_005958</name>
</gene>
<dbReference type="PANTHER" id="PTHR46112:SF8">
    <property type="entry name" value="CYTOPLASMIC PEPTIDASE PEPQ-RELATED"/>
    <property type="match status" value="1"/>
</dbReference>
<feature type="region of interest" description="Disordered" evidence="1">
    <location>
        <begin position="1"/>
        <end position="26"/>
    </location>
</feature>
<evidence type="ECO:0000313" key="3">
    <source>
        <dbReference type="EMBL" id="MBB6563239.1"/>
    </source>
</evidence>
<dbReference type="RefSeq" id="WP_184864047.1">
    <property type="nucleotide sequence ID" value="NZ_JACHLK010000017.1"/>
</dbReference>
<dbReference type="AlphaFoldDB" id="A0A7X0PKG8"/>
<feature type="domain" description="Peptidase M24" evidence="2">
    <location>
        <begin position="27"/>
        <end position="182"/>
    </location>
</feature>
<dbReference type="PANTHER" id="PTHR46112">
    <property type="entry name" value="AMINOPEPTIDASE"/>
    <property type="match status" value="1"/>
</dbReference>
<keyword evidence="3" id="KW-0031">Aminopeptidase</keyword>
<accession>A0A7X0PKG8</accession>
<dbReference type="SUPFAM" id="SSF55920">
    <property type="entry name" value="Creatinase/aminopeptidase"/>
    <property type="match status" value="1"/>
</dbReference>
<keyword evidence="3" id="KW-0645">Protease</keyword>
<dbReference type="InterPro" id="IPR000994">
    <property type="entry name" value="Pept_M24"/>
</dbReference>
<comment type="caution">
    <text evidence="3">The sequence shown here is derived from an EMBL/GenBank/DDBJ whole genome shotgun (WGS) entry which is preliminary data.</text>
</comment>
<dbReference type="GO" id="GO:0004177">
    <property type="term" value="F:aminopeptidase activity"/>
    <property type="evidence" value="ECO:0007669"/>
    <property type="project" value="UniProtKB-KW"/>
</dbReference>
<dbReference type="Proteomes" id="UP000575083">
    <property type="component" value="Unassembled WGS sequence"/>
</dbReference>
<dbReference type="Pfam" id="PF00557">
    <property type="entry name" value="Peptidase_M24"/>
    <property type="match status" value="1"/>
</dbReference>
<evidence type="ECO:0000256" key="1">
    <source>
        <dbReference type="SAM" id="MobiDB-lite"/>
    </source>
</evidence>
<organism evidence="3 4">
    <name type="scientific">Acidovorax soli</name>
    <dbReference type="NCBI Taxonomy" id="592050"/>
    <lineage>
        <taxon>Bacteria</taxon>
        <taxon>Pseudomonadati</taxon>
        <taxon>Pseudomonadota</taxon>
        <taxon>Betaproteobacteria</taxon>
        <taxon>Burkholderiales</taxon>
        <taxon>Comamonadaceae</taxon>
        <taxon>Acidovorax</taxon>
    </lineage>
</organism>
<dbReference type="InterPro" id="IPR050659">
    <property type="entry name" value="Peptidase_M24B"/>
</dbReference>
<sequence length="233" mass="26069">MTTSTTDTIEAPDRREATGAKFSPSSMQYARSQSWRAVAQMADGIRPGMTEAQAQTHSMGVLKQMGMDRIWHPLIVRFGEATLATFKERTDPERVLGEQDIFFIDIGPVWQGHEGDAGDTFVVGDDPEMHACAQAASTLWHEVAEQWRREKTSGQALYAYAAERARALGWRLNQDIKGHRVCDFPHAIYKAGNLGDFGLCPRTGLWILEIQIAHPTRPFGAFYEDLLTEDDTP</sequence>